<name>A0A162LSV9_9PROT</name>
<evidence type="ECO:0000313" key="4">
    <source>
        <dbReference type="Proteomes" id="UP000075787"/>
    </source>
</evidence>
<dbReference type="EMBL" id="DMAI01000309">
    <property type="protein sequence ID" value="HAE49503.1"/>
    <property type="molecule type" value="Genomic_DNA"/>
</dbReference>
<accession>A0A162LSV9</accession>
<comment type="caution">
    <text evidence="3">The sequence shown here is derived from an EMBL/GenBank/DDBJ whole genome shotgun (WGS) entry which is preliminary data.</text>
</comment>
<proteinExistence type="predicted"/>
<evidence type="ECO:0000313" key="2">
    <source>
        <dbReference type="EMBL" id="HAE49503.1"/>
    </source>
</evidence>
<dbReference type="Proteomes" id="UP000075787">
    <property type="component" value="Unassembled WGS sequence"/>
</dbReference>
<feature type="region of interest" description="Disordered" evidence="1">
    <location>
        <begin position="24"/>
        <end position="47"/>
    </location>
</feature>
<reference evidence="3 4" key="1">
    <citation type="submission" date="2015-12" db="EMBL/GenBank/DDBJ databases">
        <title>Genome sequence of Tistrella mobilis MCCC 1A02139.</title>
        <authorList>
            <person name="Lu L."/>
            <person name="Lai Q."/>
            <person name="Shao Z."/>
            <person name="Qian P."/>
        </authorList>
    </citation>
    <scope>NUCLEOTIDE SEQUENCE [LARGE SCALE GENOMIC DNA]</scope>
    <source>
        <strain evidence="3 4">MCCC 1A02139</strain>
    </source>
</reference>
<dbReference type="GeneID" id="97240104"/>
<evidence type="ECO:0000256" key="1">
    <source>
        <dbReference type="SAM" id="MobiDB-lite"/>
    </source>
</evidence>
<organism evidence="3 4">
    <name type="scientific">Tistrella mobilis</name>
    <dbReference type="NCBI Taxonomy" id="171437"/>
    <lineage>
        <taxon>Bacteria</taxon>
        <taxon>Pseudomonadati</taxon>
        <taxon>Pseudomonadota</taxon>
        <taxon>Alphaproteobacteria</taxon>
        <taxon>Geminicoccales</taxon>
        <taxon>Geminicoccaceae</taxon>
        <taxon>Tistrella</taxon>
    </lineage>
</organism>
<sequence>MRLAHLFALPGGFEGRALMAQPLPRSESVESRLRGNAMGSRNMRPVNRLLGPATLGATASSWTRRRRTSEV</sequence>
<evidence type="ECO:0000313" key="3">
    <source>
        <dbReference type="EMBL" id="KYO56978.1"/>
    </source>
</evidence>
<gene>
    <name evidence="3" type="ORF">AUP44_21040</name>
    <name evidence="2" type="ORF">DCK97_18970</name>
</gene>
<reference evidence="2 5" key="2">
    <citation type="journal article" date="2018" name="Nat. Biotechnol.">
        <title>A standardized bacterial taxonomy based on genome phylogeny substantially revises the tree of life.</title>
        <authorList>
            <person name="Parks D.H."/>
            <person name="Chuvochina M."/>
            <person name="Waite D.W."/>
            <person name="Rinke C."/>
            <person name="Skarshewski A."/>
            <person name="Chaumeil P.A."/>
            <person name="Hugenholtz P."/>
        </authorList>
    </citation>
    <scope>NUCLEOTIDE SEQUENCE [LARGE SCALE GENOMIC DNA]</scope>
    <source>
        <strain evidence="2">UBA8739</strain>
    </source>
</reference>
<evidence type="ECO:0000313" key="5">
    <source>
        <dbReference type="Proteomes" id="UP000257706"/>
    </source>
</evidence>
<dbReference type="AlphaFoldDB" id="A0A162LSV9"/>
<protein>
    <submittedName>
        <fullName evidence="3">Uncharacterized protein</fullName>
    </submittedName>
</protein>
<dbReference type="EMBL" id="LPZR01000034">
    <property type="protein sequence ID" value="KYO56978.1"/>
    <property type="molecule type" value="Genomic_DNA"/>
</dbReference>
<dbReference type="Proteomes" id="UP000257706">
    <property type="component" value="Unassembled WGS sequence"/>
</dbReference>
<dbReference type="RefSeq" id="WP_041604779.1">
    <property type="nucleotide sequence ID" value="NZ_CP121013.1"/>
</dbReference>